<dbReference type="STRING" id="1453497.AT15_01475"/>
<protein>
    <recommendedName>
        <fullName evidence="1">Serine aminopeptidase S33 domain-containing protein</fullName>
    </recommendedName>
</protein>
<dbReference type="SUPFAM" id="SSF53474">
    <property type="entry name" value="alpha/beta-Hydrolases"/>
    <property type="match status" value="1"/>
</dbReference>
<dbReference type="Proteomes" id="UP000077339">
    <property type="component" value="Unassembled WGS sequence"/>
</dbReference>
<evidence type="ECO:0000259" key="1">
    <source>
        <dbReference type="Pfam" id="PF12146"/>
    </source>
</evidence>
<dbReference type="RefSeq" id="WP_068347981.1">
    <property type="nucleotide sequence ID" value="NZ_JFHK01000017.1"/>
</dbReference>
<accession>A0A176K009</accession>
<dbReference type="InterPro" id="IPR000073">
    <property type="entry name" value="AB_hydrolase_1"/>
</dbReference>
<feature type="domain" description="Serine aminopeptidase S33" evidence="1">
    <location>
        <begin position="11"/>
        <end position="245"/>
    </location>
</feature>
<dbReference type="InterPro" id="IPR051044">
    <property type="entry name" value="MAG_DAG_Lipase"/>
</dbReference>
<keyword evidence="3" id="KW-1185">Reference proteome</keyword>
<dbReference type="Pfam" id="PF12146">
    <property type="entry name" value="Hydrolase_4"/>
    <property type="match status" value="1"/>
</dbReference>
<comment type="caution">
    <text evidence="2">The sequence shown here is derived from an EMBL/GenBank/DDBJ whole genome shotgun (WGS) entry which is preliminary data.</text>
</comment>
<dbReference type="InterPro" id="IPR029058">
    <property type="entry name" value="AB_hydrolase_fold"/>
</dbReference>
<dbReference type="OrthoDB" id="9806902at2"/>
<gene>
    <name evidence="2" type="ORF">AT15_01475</name>
</gene>
<dbReference type="EMBL" id="JFHK01000017">
    <property type="protein sequence ID" value="OAA29736.1"/>
    <property type="molecule type" value="Genomic_DNA"/>
</dbReference>
<dbReference type="PANTHER" id="PTHR11614">
    <property type="entry name" value="PHOSPHOLIPASE-RELATED"/>
    <property type="match status" value="1"/>
</dbReference>
<proteinExistence type="predicted"/>
<name>A0A176K009_9BACT</name>
<sequence length="262" mass="30177">MFVRKWQASGDTKGKVIIAHGLGEHSGRYEDLAQFLSRNGFVVYATDNTGHGLDSAPYGAAKSISEYVERIKMLADMANFEIPDNNLFLFGHSLGGLTSIRLLEKYPSLFRAAILSSPPLMSYRNELKSLYFILFSLSFIVPFLRFSNRIDPSEISKDDKTNRFYKMEPSVHDKISVRFFFDMEKQISLSWERVDSINCPVMLTYGSEDRVVSTEAIEDFYNKLKTEKKIRCFEGSKHEPFRDQDVKEIYHSEILDFLLSLI</sequence>
<evidence type="ECO:0000313" key="3">
    <source>
        <dbReference type="Proteomes" id="UP000077339"/>
    </source>
</evidence>
<dbReference type="PRINTS" id="PR00111">
    <property type="entry name" value="ABHYDROLASE"/>
</dbReference>
<evidence type="ECO:0000313" key="2">
    <source>
        <dbReference type="EMBL" id="OAA29736.1"/>
    </source>
</evidence>
<reference evidence="2 3" key="1">
    <citation type="submission" date="2014-02" db="EMBL/GenBank/DDBJ databases">
        <title>Kosmotoga genome sequencing.</title>
        <authorList>
            <person name="Pollo S.M."/>
            <person name="Charchuk R."/>
            <person name="Nesbo C.L."/>
        </authorList>
    </citation>
    <scope>NUCLEOTIDE SEQUENCE [LARGE SCALE GENOMIC DNA]</scope>
    <source>
        <strain evidence="2 3">S304</strain>
    </source>
</reference>
<dbReference type="InterPro" id="IPR022742">
    <property type="entry name" value="Hydrolase_4"/>
</dbReference>
<dbReference type="Gene3D" id="3.40.50.1820">
    <property type="entry name" value="alpha/beta hydrolase"/>
    <property type="match status" value="1"/>
</dbReference>
<dbReference type="AlphaFoldDB" id="A0A176K009"/>
<organism evidence="2 3">
    <name type="scientific">Kosmotoga arenicorallina S304</name>
    <dbReference type="NCBI Taxonomy" id="1453497"/>
    <lineage>
        <taxon>Bacteria</taxon>
        <taxon>Thermotogati</taxon>
        <taxon>Thermotogota</taxon>
        <taxon>Thermotogae</taxon>
        <taxon>Kosmotogales</taxon>
        <taxon>Kosmotogaceae</taxon>
        <taxon>Kosmotoga</taxon>
    </lineage>
</organism>
<dbReference type="PATRIC" id="fig|1453497.3.peg.303"/>